<reference evidence="3 5" key="1">
    <citation type="submission" date="2023-10" db="EMBL/GenBank/DDBJ databases">
        <title>Rubellicoccus peritrichatus gen. nov., sp. nov., isolated from an algae of coral reef tank.</title>
        <authorList>
            <person name="Luo J."/>
        </authorList>
    </citation>
    <scope>NUCLEOTIDE SEQUENCE [LARGE SCALE GENOMIC DNA]</scope>
    <source>
        <strain evidence="3 5">CR14</strain>
    </source>
</reference>
<dbReference type="EMBL" id="CP136920">
    <property type="protein sequence ID" value="WOO40463.1"/>
    <property type="molecule type" value="Genomic_DNA"/>
</dbReference>
<evidence type="ECO:0000313" key="5">
    <source>
        <dbReference type="Proteomes" id="UP001304300"/>
    </source>
</evidence>
<dbReference type="EMBL" id="CP136920">
    <property type="protein sequence ID" value="WOO40365.1"/>
    <property type="molecule type" value="Genomic_DNA"/>
</dbReference>
<organism evidence="3 5">
    <name type="scientific">Rubellicoccus peritrichatus</name>
    <dbReference type="NCBI Taxonomy" id="3080537"/>
    <lineage>
        <taxon>Bacteria</taxon>
        <taxon>Pseudomonadati</taxon>
        <taxon>Verrucomicrobiota</taxon>
        <taxon>Opitutia</taxon>
        <taxon>Puniceicoccales</taxon>
        <taxon>Cerasicoccaceae</taxon>
        <taxon>Rubellicoccus</taxon>
    </lineage>
</organism>
<gene>
    <name evidence="1" type="ORF">RZN69_17235</name>
    <name evidence="2" type="ORF">RZN69_17480</name>
    <name evidence="3" type="ORF">RZN69_17725</name>
    <name evidence="4" type="ORF">RZN69_17970</name>
</gene>
<dbReference type="RefSeq" id="WP_317832575.1">
    <property type="nucleotide sequence ID" value="NZ_CP136920.1"/>
</dbReference>
<dbReference type="EMBL" id="CP136920">
    <property type="protein sequence ID" value="WOO40414.1"/>
    <property type="molecule type" value="Genomic_DNA"/>
</dbReference>
<name>A0AAQ3QQN8_9BACT</name>
<sequence>MPYIIHMGSSWGKVVRTQVSGYWGSSEGPKPYLCSTPDHEDATQFPDKASARRLLKKEGKTGKLVKISESGYFPPE</sequence>
<dbReference type="Proteomes" id="UP001304300">
    <property type="component" value="Chromosome"/>
</dbReference>
<dbReference type="KEGG" id="puo:RZN69_17480"/>
<dbReference type="KEGG" id="puo:RZN69_17725"/>
<accession>A0AAQ3QQN8</accession>
<evidence type="ECO:0000313" key="3">
    <source>
        <dbReference type="EMBL" id="WOO40463.1"/>
    </source>
</evidence>
<dbReference type="KEGG" id="puo:RZN69_17970"/>
<protein>
    <submittedName>
        <fullName evidence="3">Uncharacterized protein</fullName>
    </submittedName>
</protein>
<proteinExistence type="predicted"/>
<dbReference type="EMBL" id="CP136920">
    <property type="protein sequence ID" value="WOO40512.1"/>
    <property type="molecule type" value="Genomic_DNA"/>
</dbReference>
<evidence type="ECO:0000313" key="2">
    <source>
        <dbReference type="EMBL" id="WOO40414.1"/>
    </source>
</evidence>
<dbReference type="KEGG" id="puo:RZN69_17235"/>
<dbReference type="AlphaFoldDB" id="A0AAQ3QQN8"/>
<evidence type="ECO:0000313" key="1">
    <source>
        <dbReference type="EMBL" id="WOO40365.1"/>
    </source>
</evidence>
<evidence type="ECO:0000313" key="4">
    <source>
        <dbReference type="EMBL" id="WOO40512.1"/>
    </source>
</evidence>
<keyword evidence="5" id="KW-1185">Reference proteome</keyword>